<evidence type="ECO:0000313" key="1">
    <source>
        <dbReference type="EMBL" id="SFV63735.1"/>
    </source>
</evidence>
<dbReference type="PROSITE" id="PS51257">
    <property type="entry name" value="PROKAR_LIPOPROTEIN"/>
    <property type="match status" value="1"/>
</dbReference>
<keyword evidence="1" id="KW-0966">Cell projection</keyword>
<gene>
    <name evidence="1" type="ORF">MNB_SV-12-2037</name>
</gene>
<sequence>MNNGKFLKLAVLVGATALFSGCGSSSSDKTTAKAGYKGVFVDSAVGGISWACGGKSNVTGADGVFGECPHGTSVTFSVGNVVLGTVAPTDDNIFTPQDVVGVPRGTSDNEEVNVMSAMLLSLDSDGDPTNGVTITPAITTAFEEAVPAGTKMADLDEAKVVEAIATTNKELVKAGEEIELTVVAADAAAEHLIETAGEIEAGTIKAPVQPVLVDESTN</sequence>
<dbReference type="AlphaFoldDB" id="A0A1W1CDE0"/>
<protein>
    <submittedName>
        <fullName evidence="1">Flagellar hook-length control protein FliK</fullName>
    </submittedName>
</protein>
<proteinExistence type="predicted"/>
<reference evidence="1" key="1">
    <citation type="submission" date="2016-10" db="EMBL/GenBank/DDBJ databases">
        <authorList>
            <person name="de Groot N.N."/>
        </authorList>
    </citation>
    <scope>NUCLEOTIDE SEQUENCE</scope>
</reference>
<dbReference type="EMBL" id="FPHE01000128">
    <property type="protein sequence ID" value="SFV63735.1"/>
    <property type="molecule type" value="Genomic_DNA"/>
</dbReference>
<keyword evidence="1" id="KW-0969">Cilium</keyword>
<name>A0A1W1CDE0_9ZZZZ</name>
<accession>A0A1W1CDE0</accession>
<keyword evidence="1" id="KW-0282">Flagellum</keyword>
<organism evidence="1">
    <name type="scientific">hydrothermal vent metagenome</name>
    <dbReference type="NCBI Taxonomy" id="652676"/>
    <lineage>
        <taxon>unclassified sequences</taxon>
        <taxon>metagenomes</taxon>
        <taxon>ecological metagenomes</taxon>
    </lineage>
</organism>